<dbReference type="EMBL" id="CP084166">
    <property type="protein sequence ID" value="UJG40838.1"/>
    <property type="molecule type" value="Genomic_DNA"/>
</dbReference>
<feature type="transmembrane region" description="Helical" evidence="7">
    <location>
        <begin position="286"/>
        <end position="308"/>
    </location>
</feature>
<gene>
    <name evidence="9" type="ORF">K9W45_13500</name>
</gene>
<evidence type="ECO:0000313" key="9">
    <source>
        <dbReference type="EMBL" id="UJG40838.1"/>
    </source>
</evidence>
<evidence type="ECO:0000256" key="6">
    <source>
        <dbReference type="ARBA" id="ARBA00038076"/>
    </source>
</evidence>
<reference evidence="9" key="1">
    <citation type="journal article" date="2022" name="Nat. Microbiol.">
        <title>Unique mobile elements and scalable gene flow at the prokaryote-eukaryote boundary revealed by circularized Asgard archaea genomes.</title>
        <authorList>
            <person name="Wu F."/>
            <person name="Speth D.R."/>
            <person name="Philosof A."/>
            <person name="Cremiere A."/>
            <person name="Narayanan A."/>
            <person name="Barco R.A."/>
            <person name="Connon S.A."/>
            <person name="Amend J.P."/>
            <person name="Antoshechkin I.A."/>
            <person name="Orphan V.J."/>
        </authorList>
    </citation>
    <scope>NUCLEOTIDE SEQUENCE</scope>
    <source>
        <strain evidence="9">PM71</strain>
    </source>
</reference>
<evidence type="ECO:0000256" key="1">
    <source>
        <dbReference type="ARBA" id="ARBA00004651"/>
    </source>
</evidence>
<evidence type="ECO:0000256" key="5">
    <source>
        <dbReference type="ARBA" id="ARBA00023136"/>
    </source>
</evidence>
<dbReference type="Pfam" id="PF02687">
    <property type="entry name" value="FtsX"/>
    <property type="match status" value="2"/>
</dbReference>
<feature type="transmembrane region" description="Helical" evidence="7">
    <location>
        <begin position="21"/>
        <end position="41"/>
    </location>
</feature>
<comment type="similarity">
    <text evidence="6">Belongs to the ABC-4 integral membrane protein family.</text>
</comment>
<feature type="domain" description="ABC3 transporter permease C-terminal" evidence="8">
    <location>
        <begin position="292"/>
        <end position="414"/>
    </location>
</feature>
<dbReference type="InterPro" id="IPR003838">
    <property type="entry name" value="ABC3_permease_C"/>
</dbReference>
<keyword evidence="4 7" id="KW-1133">Transmembrane helix</keyword>
<dbReference type="GO" id="GO:0005886">
    <property type="term" value="C:plasma membrane"/>
    <property type="evidence" value="ECO:0007669"/>
    <property type="project" value="UniProtKB-SubCell"/>
</dbReference>
<feature type="transmembrane region" description="Helical" evidence="7">
    <location>
        <begin position="471"/>
        <end position="492"/>
    </location>
</feature>
<name>A0A9Y1BKQ3_9ARCH</name>
<keyword evidence="3 7" id="KW-0812">Transmembrane</keyword>
<keyword evidence="5 7" id="KW-0472">Membrane</keyword>
<evidence type="ECO:0000256" key="4">
    <source>
        <dbReference type="ARBA" id="ARBA00022989"/>
    </source>
</evidence>
<feature type="transmembrane region" description="Helical" evidence="7">
    <location>
        <begin position="529"/>
        <end position="552"/>
    </location>
</feature>
<proteinExistence type="inferred from homology"/>
<feature type="transmembrane region" description="Helical" evidence="7">
    <location>
        <begin position="387"/>
        <end position="407"/>
    </location>
</feature>
<evidence type="ECO:0000256" key="7">
    <source>
        <dbReference type="SAM" id="Phobius"/>
    </source>
</evidence>
<dbReference type="Proteomes" id="UP001201020">
    <property type="component" value="Chromosome"/>
</dbReference>
<feature type="transmembrane region" description="Helical" evidence="7">
    <location>
        <begin position="585"/>
        <end position="604"/>
    </location>
</feature>
<sequence length="1009" mass="112356">MMDYINSLLTKTFRRRIGKNVGTMIGIALSVSLMLGVQITITSFSTKALGFFTEAIGENDIIIQNFGFPIENYQEIIEKIDNSSIPYAAINWRVSQDVAVYNLEKGYLEKGVSFIGVELDEDQTFGRFYHPDSETEYSKEELEQIFADNTSVLVGKYLFDDMELKVNQTIKIRIGELQGLQFNYKTYDLKIAGFIADKEKGKESGGRVLWTSIDNIRSIIGVSNNSVTEINISLSPNHDEQPVSNDYAYEVEEQLKEILDVENTGLLVIAFRALVLDTADKIIKDVLIAFNLFGALIIFSGVLLLVNIQLIQVEDRMQQLGVLRAIGSKRKEIIRMFLMESAILGFIGSLLGLGGGYAMSIFLVWRIGITFFNTTVFLTPIVTGSAVLYSFIVGFTLAIGAGLLPAIRASRVDPIEVIRGIKKVKERRMGTGILVLGISLIVIGITTFATQLAVGDSFFSNQGWNTANEQWTFMGAVGGILLGLSVLTAYLVSRKVMGNAIGFSLITIAISMLLFALPQLKDVTDNNKILITCVVILALGTIILVGVNLKFVTNLVRTILYKTKIKKGVSLISAKYMTSKTMRSTLTFGIFTLVLTMNIFASIYQATFSYNTLESVEFLSGGASIYVELDTPIQNDSLVDVERDLPKIDPSIEYVKGINTTISLLQADPSAKLSIPSEIFAAQIQLIYNDTFKNGSEYVFDFMIEQSIGKLNEEYKPAASEEYQRRYSHKIWDLFYNRTRFNKDGEKDPNGLPTVISTNPILKPGDVFNITGLFKPPIEVIVLANVRQYPFSISSGFPILFVTPDLLPFLSYNFAIFPKYTNFLVKTSEDFRNGRNSEIANKIETFFNGNESILIKNNDFVAASAYNVWEEMLEQVDFQVRTFDFMQIFVSFGLVVGAIGMIIIAIRNVSERKREIGMMRAIGYKKSQIILSISLELFILAGLGLFMGLINSIVLGATFARLYDWYLIIPIGRVLLYTGVMIGIAFLASIIPGIRSSRITPAEALRYVG</sequence>
<accession>A0A9Y1BKQ3</accession>
<dbReference type="PANTHER" id="PTHR30572">
    <property type="entry name" value="MEMBRANE COMPONENT OF TRANSPORTER-RELATED"/>
    <property type="match status" value="1"/>
</dbReference>
<feature type="transmembrane region" description="Helical" evidence="7">
    <location>
        <begin position="428"/>
        <end position="451"/>
    </location>
</feature>
<evidence type="ECO:0000256" key="2">
    <source>
        <dbReference type="ARBA" id="ARBA00022475"/>
    </source>
</evidence>
<feature type="transmembrane region" description="Helical" evidence="7">
    <location>
        <begin position="885"/>
        <end position="909"/>
    </location>
</feature>
<feature type="transmembrane region" description="Helical" evidence="7">
    <location>
        <begin position="337"/>
        <end position="367"/>
    </location>
</feature>
<evidence type="ECO:0000259" key="8">
    <source>
        <dbReference type="Pfam" id="PF02687"/>
    </source>
</evidence>
<dbReference type="PANTHER" id="PTHR30572:SF4">
    <property type="entry name" value="ABC TRANSPORTER PERMEASE YTRF"/>
    <property type="match status" value="1"/>
</dbReference>
<dbReference type="GO" id="GO:0022857">
    <property type="term" value="F:transmembrane transporter activity"/>
    <property type="evidence" value="ECO:0007669"/>
    <property type="project" value="TreeGrafter"/>
</dbReference>
<dbReference type="AlphaFoldDB" id="A0A9Y1BKQ3"/>
<feature type="transmembrane region" description="Helical" evidence="7">
    <location>
        <begin position="929"/>
        <end position="959"/>
    </location>
</feature>
<dbReference type="InterPro" id="IPR050250">
    <property type="entry name" value="Macrolide_Exporter_MacB"/>
</dbReference>
<protein>
    <submittedName>
        <fullName evidence="9">FtsX-like permease family protein</fullName>
    </submittedName>
</protein>
<feature type="domain" description="ABC3 transporter permease C-terminal" evidence="8">
    <location>
        <begin position="888"/>
        <end position="1001"/>
    </location>
</feature>
<feature type="transmembrane region" description="Helical" evidence="7">
    <location>
        <begin position="499"/>
        <end position="517"/>
    </location>
</feature>
<comment type="subcellular location">
    <subcellularLocation>
        <location evidence="1">Cell membrane</location>
        <topology evidence="1">Multi-pass membrane protein</topology>
    </subcellularLocation>
</comment>
<feature type="transmembrane region" description="Helical" evidence="7">
    <location>
        <begin position="965"/>
        <end position="988"/>
    </location>
</feature>
<keyword evidence="2" id="KW-1003">Cell membrane</keyword>
<organism evidence="9">
    <name type="scientific">Candidatus Heimdallarchaeum aukensis</name>
    <dbReference type="NCBI Taxonomy" id="2876573"/>
    <lineage>
        <taxon>Archaea</taxon>
        <taxon>Promethearchaeati</taxon>
        <taxon>Candidatus Heimdallarchaeota</taxon>
        <taxon>Candidatus Heimdallarchaeia (ex Rinke et al. 2021) (nom. nud.)</taxon>
        <taxon>Candidatus Heimdallarchaeales</taxon>
        <taxon>Candidatus Heimdallarchaeaceae</taxon>
        <taxon>Candidatus Heimdallarchaeum</taxon>
    </lineage>
</organism>
<evidence type="ECO:0000256" key="3">
    <source>
        <dbReference type="ARBA" id="ARBA00022692"/>
    </source>
</evidence>